<keyword evidence="1" id="KW-1133">Transmembrane helix</keyword>
<sequence length="217" mass="24365">MKKIIILYNVVVITVITVIGFVDTTSYPQLISSIIFFPLMVYFWRSIITATKYAPSKLPTEKVVTKKIQKADIETEKKPITLTRIDQHEEKKVDDNRRMFLRLIGSAGVSVFLLSIFTGKAEAAFFGSNPGPGTVGIKDSTGTLIDPSEKKPTDGYNISQIDDAIPSYYGYVNKDGAWYIIKEDATGAYRYVKGTSSFSTNWTDRAVLTYDYFNSIF</sequence>
<dbReference type="AlphaFoldDB" id="A0A1F7GJ12"/>
<protein>
    <submittedName>
        <fullName evidence="2">Uncharacterized protein</fullName>
    </submittedName>
</protein>
<feature type="transmembrane region" description="Helical" evidence="1">
    <location>
        <begin position="100"/>
        <end position="119"/>
    </location>
</feature>
<evidence type="ECO:0000313" key="2">
    <source>
        <dbReference type="EMBL" id="OGK18814.1"/>
    </source>
</evidence>
<reference evidence="2 3" key="1">
    <citation type="journal article" date="2016" name="Nat. Commun.">
        <title>Thousands of microbial genomes shed light on interconnected biogeochemical processes in an aquifer system.</title>
        <authorList>
            <person name="Anantharaman K."/>
            <person name="Brown C.T."/>
            <person name="Hug L.A."/>
            <person name="Sharon I."/>
            <person name="Castelle C.J."/>
            <person name="Probst A.J."/>
            <person name="Thomas B.C."/>
            <person name="Singh A."/>
            <person name="Wilkins M.J."/>
            <person name="Karaoz U."/>
            <person name="Brodie E.L."/>
            <person name="Williams K.H."/>
            <person name="Hubbard S.S."/>
            <person name="Banfield J.F."/>
        </authorList>
    </citation>
    <scope>NUCLEOTIDE SEQUENCE [LARGE SCALE GENOMIC DNA]</scope>
</reference>
<comment type="caution">
    <text evidence="2">The sequence shown here is derived from an EMBL/GenBank/DDBJ whole genome shotgun (WGS) entry which is preliminary data.</text>
</comment>
<dbReference type="EMBL" id="MFZH01000024">
    <property type="protein sequence ID" value="OGK18814.1"/>
    <property type="molecule type" value="Genomic_DNA"/>
</dbReference>
<proteinExistence type="predicted"/>
<keyword evidence="1" id="KW-0472">Membrane</keyword>
<name>A0A1F7GJ12_9BACT</name>
<organism evidence="2 3">
    <name type="scientific">Candidatus Roizmanbacteria bacterium RIFCSPHIGHO2_01_FULL_39_24</name>
    <dbReference type="NCBI Taxonomy" id="1802032"/>
    <lineage>
        <taxon>Bacteria</taxon>
        <taxon>Candidatus Roizmaniibacteriota</taxon>
    </lineage>
</organism>
<evidence type="ECO:0000256" key="1">
    <source>
        <dbReference type="SAM" id="Phobius"/>
    </source>
</evidence>
<gene>
    <name evidence="2" type="ORF">A2799_02030</name>
</gene>
<dbReference type="Proteomes" id="UP000176850">
    <property type="component" value="Unassembled WGS sequence"/>
</dbReference>
<feature type="transmembrane region" description="Helical" evidence="1">
    <location>
        <begin position="28"/>
        <end position="48"/>
    </location>
</feature>
<accession>A0A1F7GJ12</accession>
<feature type="transmembrane region" description="Helical" evidence="1">
    <location>
        <begin position="5"/>
        <end position="22"/>
    </location>
</feature>
<keyword evidence="1" id="KW-0812">Transmembrane</keyword>
<evidence type="ECO:0000313" key="3">
    <source>
        <dbReference type="Proteomes" id="UP000176850"/>
    </source>
</evidence>